<evidence type="ECO:0000313" key="2">
    <source>
        <dbReference type="Proteomes" id="UP000184300"/>
    </source>
</evidence>
<name>A0A1L9VXI4_ASPGL</name>
<dbReference type="RefSeq" id="XP_022405297.1">
    <property type="nucleotide sequence ID" value="XM_022545563.1"/>
</dbReference>
<sequence>MCENRATNAGMTLNPGGTWHKSNLTLHGCIEAQCLAELTMTLALIAANVRAETMLAGGCLSTARADSQAAANLDPRSKRRNEGLFGRLFGSSDRGGYGGLEGWRVGGLEGWRVGGLDGGDGRRTVNRDGRRA</sequence>
<evidence type="ECO:0000313" key="1">
    <source>
        <dbReference type="EMBL" id="OJJ88621.1"/>
    </source>
</evidence>
<gene>
    <name evidence="1" type="ORF">ASPGLDRAFT_42205</name>
</gene>
<dbReference type="Proteomes" id="UP000184300">
    <property type="component" value="Unassembled WGS sequence"/>
</dbReference>
<organism evidence="1 2">
    <name type="scientific">Aspergillus glaucus CBS 516.65</name>
    <dbReference type="NCBI Taxonomy" id="1160497"/>
    <lineage>
        <taxon>Eukaryota</taxon>
        <taxon>Fungi</taxon>
        <taxon>Dikarya</taxon>
        <taxon>Ascomycota</taxon>
        <taxon>Pezizomycotina</taxon>
        <taxon>Eurotiomycetes</taxon>
        <taxon>Eurotiomycetidae</taxon>
        <taxon>Eurotiales</taxon>
        <taxon>Aspergillaceae</taxon>
        <taxon>Aspergillus</taxon>
        <taxon>Aspergillus subgen. Aspergillus</taxon>
    </lineage>
</organism>
<dbReference type="VEuPathDB" id="FungiDB:ASPGLDRAFT_42205"/>
<dbReference type="GeneID" id="34461824"/>
<dbReference type="EMBL" id="KV878889">
    <property type="protein sequence ID" value="OJJ88621.1"/>
    <property type="molecule type" value="Genomic_DNA"/>
</dbReference>
<protein>
    <submittedName>
        <fullName evidence="1">Uncharacterized protein</fullName>
    </submittedName>
</protein>
<accession>A0A1L9VXI4</accession>
<keyword evidence="2" id="KW-1185">Reference proteome</keyword>
<dbReference type="AlphaFoldDB" id="A0A1L9VXI4"/>
<proteinExistence type="predicted"/>
<reference evidence="2" key="1">
    <citation type="journal article" date="2017" name="Genome Biol.">
        <title>Comparative genomics reveals high biological diversity and specific adaptations in the industrially and medically important fungal genus Aspergillus.</title>
        <authorList>
            <person name="de Vries R.P."/>
            <person name="Riley R."/>
            <person name="Wiebenga A."/>
            <person name="Aguilar-Osorio G."/>
            <person name="Amillis S."/>
            <person name="Uchima C.A."/>
            <person name="Anderluh G."/>
            <person name="Asadollahi M."/>
            <person name="Askin M."/>
            <person name="Barry K."/>
            <person name="Battaglia E."/>
            <person name="Bayram O."/>
            <person name="Benocci T."/>
            <person name="Braus-Stromeyer S.A."/>
            <person name="Caldana C."/>
            <person name="Canovas D."/>
            <person name="Cerqueira G.C."/>
            <person name="Chen F."/>
            <person name="Chen W."/>
            <person name="Choi C."/>
            <person name="Clum A."/>
            <person name="Dos Santos R.A."/>
            <person name="Damasio A.R."/>
            <person name="Diallinas G."/>
            <person name="Emri T."/>
            <person name="Fekete E."/>
            <person name="Flipphi M."/>
            <person name="Freyberg S."/>
            <person name="Gallo A."/>
            <person name="Gournas C."/>
            <person name="Habgood R."/>
            <person name="Hainaut M."/>
            <person name="Harispe M.L."/>
            <person name="Henrissat B."/>
            <person name="Hilden K.S."/>
            <person name="Hope R."/>
            <person name="Hossain A."/>
            <person name="Karabika E."/>
            <person name="Karaffa L."/>
            <person name="Karanyi Z."/>
            <person name="Krasevec N."/>
            <person name="Kuo A."/>
            <person name="Kusch H."/>
            <person name="LaButti K."/>
            <person name="Lagendijk E.L."/>
            <person name="Lapidus A."/>
            <person name="Levasseur A."/>
            <person name="Lindquist E."/>
            <person name="Lipzen A."/>
            <person name="Logrieco A.F."/>
            <person name="MacCabe A."/>
            <person name="Maekelae M.R."/>
            <person name="Malavazi I."/>
            <person name="Melin P."/>
            <person name="Meyer V."/>
            <person name="Mielnichuk N."/>
            <person name="Miskei M."/>
            <person name="Molnar A.P."/>
            <person name="Mule G."/>
            <person name="Ngan C.Y."/>
            <person name="Orejas M."/>
            <person name="Orosz E."/>
            <person name="Ouedraogo J.P."/>
            <person name="Overkamp K.M."/>
            <person name="Park H.-S."/>
            <person name="Perrone G."/>
            <person name="Piumi F."/>
            <person name="Punt P.J."/>
            <person name="Ram A.F."/>
            <person name="Ramon A."/>
            <person name="Rauscher S."/>
            <person name="Record E."/>
            <person name="Riano-Pachon D.M."/>
            <person name="Robert V."/>
            <person name="Roehrig J."/>
            <person name="Ruller R."/>
            <person name="Salamov A."/>
            <person name="Salih N.S."/>
            <person name="Samson R.A."/>
            <person name="Sandor E."/>
            <person name="Sanguinetti M."/>
            <person name="Schuetze T."/>
            <person name="Sepcic K."/>
            <person name="Shelest E."/>
            <person name="Sherlock G."/>
            <person name="Sophianopoulou V."/>
            <person name="Squina F.M."/>
            <person name="Sun H."/>
            <person name="Susca A."/>
            <person name="Todd R.B."/>
            <person name="Tsang A."/>
            <person name="Unkles S.E."/>
            <person name="van de Wiele N."/>
            <person name="van Rossen-Uffink D."/>
            <person name="Oliveira J.V."/>
            <person name="Vesth T.C."/>
            <person name="Visser J."/>
            <person name="Yu J.-H."/>
            <person name="Zhou M."/>
            <person name="Andersen M.R."/>
            <person name="Archer D.B."/>
            <person name="Baker S.E."/>
            <person name="Benoit I."/>
            <person name="Brakhage A.A."/>
            <person name="Braus G.H."/>
            <person name="Fischer R."/>
            <person name="Frisvad J.C."/>
            <person name="Goldman G.H."/>
            <person name="Houbraken J."/>
            <person name="Oakley B."/>
            <person name="Pocsi I."/>
            <person name="Scazzocchio C."/>
            <person name="Seiboth B."/>
            <person name="vanKuyk P.A."/>
            <person name="Wortman J."/>
            <person name="Dyer P.S."/>
            <person name="Grigoriev I.V."/>
        </authorList>
    </citation>
    <scope>NUCLEOTIDE SEQUENCE [LARGE SCALE GENOMIC DNA]</scope>
    <source>
        <strain evidence="2">CBS 516.65</strain>
    </source>
</reference>